<evidence type="ECO:0000313" key="2">
    <source>
        <dbReference type="Proteomes" id="UP000652761"/>
    </source>
</evidence>
<feature type="non-terminal residue" evidence="1">
    <location>
        <position position="1"/>
    </location>
</feature>
<dbReference type="OrthoDB" id="778064at2759"/>
<dbReference type="Proteomes" id="UP000652761">
    <property type="component" value="Unassembled WGS sequence"/>
</dbReference>
<dbReference type="PANTHER" id="PTHR12029">
    <property type="entry name" value="RNA METHYLTRANSFERASE"/>
    <property type="match status" value="1"/>
</dbReference>
<organism evidence="1 2">
    <name type="scientific">Colocasia esculenta</name>
    <name type="common">Wild taro</name>
    <name type="synonym">Arum esculentum</name>
    <dbReference type="NCBI Taxonomy" id="4460"/>
    <lineage>
        <taxon>Eukaryota</taxon>
        <taxon>Viridiplantae</taxon>
        <taxon>Streptophyta</taxon>
        <taxon>Embryophyta</taxon>
        <taxon>Tracheophyta</taxon>
        <taxon>Spermatophyta</taxon>
        <taxon>Magnoliopsida</taxon>
        <taxon>Liliopsida</taxon>
        <taxon>Araceae</taxon>
        <taxon>Aroideae</taxon>
        <taxon>Colocasieae</taxon>
        <taxon>Colocasia</taxon>
    </lineage>
</organism>
<accession>A0A843UQH6</accession>
<sequence length="206" mass="22720">MAIQFNGGRFVDCLTSSQIGWNLRGSGRIRLDCLILGWSPTDPAGHLQRNLSSLECCIMDIAMSGRLNLVEMMMQLVQSSWILHCSCNKRRIAPIAALLSSVLHPSVFSDVRMHEMSCVAFDEDFEAELSENQEATLEVSMLSKCPNAELAEVFINTEMYARVAVAVLFDKLANLVDANTDRKDNADATSALLAGKMFLLELLDSA</sequence>
<proteinExistence type="predicted"/>
<dbReference type="AlphaFoldDB" id="A0A843UQH6"/>
<name>A0A843UQH6_COLES</name>
<keyword evidence="2" id="KW-1185">Reference proteome</keyword>
<protein>
    <submittedName>
        <fullName evidence="1">Uncharacterized protein</fullName>
    </submittedName>
</protein>
<gene>
    <name evidence="1" type="ORF">Taro_018339</name>
</gene>
<dbReference type="GO" id="GO:0030488">
    <property type="term" value="P:tRNA methylation"/>
    <property type="evidence" value="ECO:0007669"/>
    <property type="project" value="TreeGrafter"/>
</dbReference>
<dbReference type="EMBL" id="NMUH01000853">
    <property type="protein sequence ID" value="MQL85825.1"/>
    <property type="molecule type" value="Genomic_DNA"/>
</dbReference>
<dbReference type="GO" id="GO:0016423">
    <property type="term" value="F:tRNA (guanine) methyltransferase activity"/>
    <property type="evidence" value="ECO:0007669"/>
    <property type="project" value="TreeGrafter"/>
</dbReference>
<reference evidence="1" key="1">
    <citation type="submission" date="2017-07" db="EMBL/GenBank/DDBJ databases">
        <title>Taro Niue Genome Assembly and Annotation.</title>
        <authorList>
            <person name="Atibalentja N."/>
            <person name="Keating K."/>
            <person name="Fields C.J."/>
        </authorList>
    </citation>
    <scope>NUCLEOTIDE SEQUENCE</scope>
    <source>
        <strain evidence="1">Niue_2</strain>
        <tissue evidence="1">Leaf</tissue>
    </source>
</reference>
<evidence type="ECO:0000313" key="1">
    <source>
        <dbReference type="EMBL" id="MQL85825.1"/>
    </source>
</evidence>
<dbReference type="InterPro" id="IPR045330">
    <property type="entry name" value="TRM3/TARBP1"/>
</dbReference>
<dbReference type="PANTHER" id="PTHR12029:SF11">
    <property type="entry name" value="METHYLTRANSFERASE TARBP1-RELATED"/>
    <property type="match status" value="1"/>
</dbReference>
<comment type="caution">
    <text evidence="1">The sequence shown here is derived from an EMBL/GenBank/DDBJ whole genome shotgun (WGS) entry which is preliminary data.</text>
</comment>